<proteinExistence type="predicted"/>
<sequence>MLFDDLPQRLSDSRECLGHPQASVDSLEHPRTDSAVYPVLALPPEITCEIFLQCVESEDTTQLSSVSAPLLLLQICRSWRLIALAAPPLW</sequence>
<gene>
    <name evidence="1" type="ORF">B0H15DRAFT_773430</name>
</gene>
<accession>A0AAD6XR00</accession>
<dbReference type="Proteomes" id="UP001222325">
    <property type="component" value="Unassembled WGS sequence"/>
</dbReference>
<reference evidence="1" key="1">
    <citation type="submission" date="2023-03" db="EMBL/GenBank/DDBJ databases">
        <title>Massive genome expansion in bonnet fungi (Mycena s.s.) driven by repeated elements and novel gene families across ecological guilds.</title>
        <authorList>
            <consortium name="Lawrence Berkeley National Laboratory"/>
            <person name="Harder C.B."/>
            <person name="Miyauchi S."/>
            <person name="Viragh M."/>
            <person name="Kuo A."/>
            <person name="Thoen E."/>
            <person name="Andreopoulos B."/>
            <person name="Lu D."/>
            <person name="Skrede I."/>
            <person name="Drula E."/>
            <person name="Henrissat B."/>
            <person name="Morin E."/>
            <person name="Kohler A."/>
            <person name="Barry K."/>
            <person name="LaButti K."/>
            <person name="Morin E."/>
            <person name="Salamov A."/>
            <person name="Lipzen A."/>
            <person name="Mereny Z."/>
            <person name="Hegedus B."/>
            <person name="Baldrian P."/>
            <person name="Stursova M."/>
            <person name="Weitz H."/>
            <person name="Taylor A."/>
            <person name="Grigoriev I.V."/>
            <person name="Nagy L.G."/>
            <person name="Martin F."/>
            <person name="Kauserud H."/>
        </authorList>
    </citation>
    <scope>NUCLEOTIDE SEQUENCE</scope>
    <source>
        <strain evidence="1">CBHHK173m</strain>
    </source>
</reference>
<comment type="caution">
    <text evidence="1">The sequence shown here is derived from an EMBL/GenBank/DDBJ whole genome shotgun (WGS) entry which is preliminary data.</text>
</comment>
<name>A0AAD6XR00_9AGAR</name>
<feature type="non-terminal residue" evidence="1">
    <location>
        <position position="90"/>
    </location>
</feature>
<keyword evidence="2" id="KW-1185">Reference proteome</keyword>
<evidence type="ECO:0008006" key="3">
    <source>
        <dbReference type="Google" id="ProtNLM"/>
    </source>
</evidence>
<evidence type="ECO:0000313" key="1">
    <source>
        <dbReference type="EMBL" id="KAJ7097113.1"/>
    </source>
</evidence>
<evidence type="ECO:0000313" key="2">
    <source>
        <dbReference type="Proteomes" id="UP001222325"/>
    </source>
</evidence>
<organism evidence="1 2">
    <name type="scientific">Mycena belliarum</name>
    <dbReference type="NCBI Taxonomy" id="1033014"/>
    <lineage>
        <taxon>Eukaryota</taxon>
        <taxon>Fungi</taxon>
        <taxon>Dikarya</taxon>
        <taxon>Basidiomycota</taxon>
        <taxon>Agaricomycotina</taxon>
        <taxon>Agaricomycetes</taxon>
        <taxon>Agaricomycetidae</taxon>
        <taxon>Agaricales</taxon>
        <taxon>Marasmiineae</taxon>
        <taxon>Mycenaceae</taxon>
        <taxon>Mycena</taxon>
    </lineage>
</organism>
<dbReference type="AlphaFoldDB" id="A0AAD6XR00"/>
<protein>
    <recommendedName>
        <fullName evidence="3">F-box domain-containing protein</fullName>
    </recommendedName>
</protein>
<dbReference type="EMBL" id="JARJCN010000010">
    <property type="protein sequence ID" value="KAJ7097113.1"/>
    <property type="molecule type" value="Genomic_DNA"/>
</dbReference>